<name>A0A5N4WUS2_9GAMM</name>
<dbReference type="InterPro" id="IPR007213">
    <property type="entry name" value="Ppm1/Ppm2/Tcmp"/>
</dbReference>
<evidence type="ECO:0000256" key="1">
    <source>
        <dbReference type="ARBA" id="ARBA00008138"/>
    </source>
</evidence>
<dbReference type="RefSeq" id="WP_151503679.1">
    <property type="nucleotide sequence ID" value="NZ_VXLD01000001.1"/>
</dbReference>
<dbReference type="Proteomes" id="UP000325788">
    <property type="component" value="Unassembled WGS sequence"/>
</dbReference>
<dbReference type="PANTHER" id="PTHR43619">
    <property type="entry name" value="S-ADENOSYL-L-METHIONINE-DEPENDENT METHYLTRANSFERASE YKTD-RELATED"/>
    <property type="match status" value="1"/>
</dbReference>
<dbReference type="InterPro" id="IPR029063">
    <property type="entry name" value="SAM-dependent_MTases_sf"/>
</dbReference>
<dbReference type="EMBL" id="VXLD01000001">
    <property type="protein sequence ID" value="KAB1859619.1"/>
    <property type="molecule type" value="Genomic_DNA"/>
</dbReference>
<evidence type="ECO:0000256" key="2">
    <source>
        <dbReference type="ARBA" id="ARBA00022603"/>
    </source>
</evidence>
<evidence type="ECO:0000313" key="6">
    <source>
        <dbReference type="Proteomes" id="UP000325788"/>
    </source>
</evidence>
<organism evidence="5 6">
    <name type="scientific">Acinetobacter tandoii</name>
    <dbReference type="NCBI Taxonomy" id="202954"/>
    <lineage>
        <taxon>Bacteria</taxon>
        <taxon>Pseudomonadati</taxon>
        <taxon>Pseudomonadota</taxon>
        <taxon>Gammaproteobacteria</taxon>
        <taxon>Moraxellales</taxon>
        <taxon>Moraxellaceae</taxon>
        <taxon>Acinetobacter</taxon>
    </lineage>
</organism>
<evidence type="ECO:0000256" key="4">
    <source>
        <dbReference type="RuleBase" id="RU362030"/>
    </source>
</evidence>
<dbReference type="GO" id="GO:0008168">
    <property type="term" value="F:methyltransferase activity"/>
    <property type="evidence" value="ECO:0007669"/>
    <property type="project" value="UniProtKB-UniRule"/>
</dbReference>
<keyword evidence="4" id="KW-0949">S-adenosyl-L-methionine</keyword>
<comment type="caution">
    <text evidence="5">The sequence shown here is derived from an EMBL/GenBank/DDBJ whole genome shotgun (WGS) entry which is preliminary data.</text>
</comment>
<dbReference type="Gene3D" id="3.40.50.150">
    <property type="entry name" value="Vaccinia Virus protein VP39"/>
    <property type="match status" value="1"/>
</dbReference>
<dbReference type="NCBIfam" id="TIGR00027">
    <property type="entry name" value="mthyl_TIGR00027"/>
    <property type="match status" value="1"/>
</dbReference>
<evidence type="ECO:0000256" key="3">
    <source>
        <dbReference type="ARBA" id="ARBA00022679"/>
    </source>
</evidence>
<proteinExistence type="inferred from homology"/>
<dbReference type="PANTHER" id="PTHR43619:SF2">
    <property type="entry name" value="S-ADENOSYL-L-METHIONINE-DEPENDENT METHYLTRANSFERASES SUPERFAMILY PROTEIN"/>
    <property type="match status" value="1"/>
</dbReference>
<dbReference type="InterPro" id="IPR011610">
    <property type="entry name" value="SAM_mthyl_Trfase_ML2640-like"/>
</dbReference>
<dbReference type="AlphaFoldDB" id="A0A5N4WUS2"/>
<sequence>MKTGHASKTAEAAAAIRANHYLNNTNPVFSDPYAWKMTSSGWRTLLSNPLFMKAFNSRLFNRSFGLLTAQVTGRSIYAEDWLSEAIELGIQQYVMIGAGLDSFVLRQAALYPELKIYELDHPDTQALKINKLRLLGKIPNNVEFVPIDFENEAISTALQHSSFESKQTGFFSWLGTTHYLKPEITLATLQNIASYAAPNSELVLDYSLDYTTLKGIERVGVLALSKFTHILNEPIVGALNTEHLHQALFQMGYIVLEDLSGKEITERYFHQRADGIRHTQATHLLRIMIT</sequence>
<keyword evidence="2 4" id="KW-0489">Methyltransferase</keyword>
<gene>
    <name evidence="5" type="ORF">F4W09_00350</name>
</gene>
<comment type="function">
    <text evidence="4">Exhibits S-adenosyl-L-methionine-dependent methyltransferase activity.</text>
</comment>
<dbReference type="GO" id="GO:0032259">
    <property type="term" value="P:methylation"/>
    <property type="evidence" value="ECO:0007669"/>
    <property type="project" value="UniProtKB-KW"/>
</dbReference>
<keyword evidence="3 5" id="KW-0808">Transferase</keyword>
<accession>A0A5N4WUS2</accession>
<reference evidence="5 6" key="1">
    <citation type="submission" date="2019-09" db="EMBL/GenBank/DDBJ databases">
        <title>Draft genome sequence of Acinetobacter tandoii W4-4-4 isolated from environmental water sample.</title>
        <authorList>
            <person name="Wee S.K."/>
            <person name="Yan B."/>
            <person name="Mustaffa S.B."/>
            <person name="Yap E.P.H."/>
        </authorList>
    </citation>
    <scope>NUCLEOTIDE SEQUENCE [LARGE SCALE GENOMIC DNA]</scope>
    <source>
        <strain evidence="5 6">W4-4-4</strain>
    </source>
</reference>
<dbReference type="Pfam" id="PF04072">
    <property type="entry name" value="LCM"/>
    <property type="match status" value="1"/>
</dbReference>
<evidence type="ECO:0000313" key="5">
    <source>
        <dbReference type="EMBL" id="KAB1859619.1"/>
    </source>
</evidence>
<dbReference type="SUPFAM" id="SSF53335">
    <property type="entry name" value="S-adenosyl-L-methionine-dependent methyltransferases"/>
    <property type="match status" value="1"/>
</dbReference>
<dbReference type="EC" id="2.1.1.-" evidence="4"/>
<comment type="similarity">
    <text evidence="1 4">Belongs to the UPF0677 family.</text>
</comment>
<protein>
    <recommendedName>
        <fullName evidence="4">S-adenosyl-L-methionine-dependent methyltransferase</fullName>
        <ecNumber evidence="4">2.1.1.-</ecNumber>
    </recommendedName>
</protein>